<feature type="compositionally biased region" description="Basic and acidic residues" evidence="1">
    <location>
        <begin position="1052"/>
        <end position="1061"/>
    </location>
</feature>
<dbReference type="CDD" id="cd18436">
    <property type="entry name" value="BRCT_BRC1_like_rpt2"/>
    <property type="match status" value="1"/>
</dbReference>
<dbReference type="InterPro" id="IPR036420">
    <property type="entry name" value="BRCT_dom_sf"/>
</dbReference>
<keyword evidence="4" id="KW-1185">Reference proteome</keyword>
<feature type="compositionally biased region" description="Basic and acidic residues" evidence="1">
    <location>
        <begin position="494"/>
        <end position="510"/>
    </location>
</feature>
<sequence>MPLFDSITYHLSETLTPSTHARVASLLSLNGATPSSVDEATHIVSNSAQFEGWEKAKGVVATVEWVIRSMVLGKLQPSQFYSADPAMLFSGVVACSTELTGPDTETLAAGITALGGQFRTGLTHDVTHLFALATSSQKYETAIHYKDDTGMKVVLPHWFDDVVKLGVRALGGEGEGGGLETKPYEWPNPAILCGPLDDPPPPTPSASKNAISGEKRALFKSVLEDTKGAAETPARDVWGGRRILLSATLGLSSGRREAVEAGIWRAGGDVVRVHGTGSPAKLKGVEGSGQQEAEGEEDALDGADVFVTRWRDGRAYRKAMKSGKTVASLPWIFFVASLHPSSGDNSEERGGLAAPTEQLLHFPLPLGDPKGFEGHKITLTNYTGEAREYLKRLISVLGAEFTANMSAGNTVVVAAYLGGLKTQKALSWSIPVVNHTWLEDCFLQWRALSPACSPRYVAFPKGVDFVGVLGGRGVGKGVFEELDNEDDAMDREDGEPRKDRNRRGDAHEPSEPVGTGASVLEVEDAVGFGDDDSPSPKKMLAAKEKAPPKPKRTNSLVKITPGHPSIPYKSPAGKKQKAPSVEEDDDAMDVDAEPKLKSASKRRKSSVWDEDHEAQAGPSLVRPNSKYSPNKYKSKTKSAEKNKRTALEEEEDDDEMDLDSPSKSKSKPKPQPKPKPKPKFKEGAKSWQEEQDNVSGYEGFSDDEREVIVIGGGSAKLRAKEQARRKAVEEAVEDDDDEEEEEEVPPKRKYKEGAKSWQAEMNGESGWEESVFEGGEREVLGRGGSSKKAGLSARAKSKKKAKESEEEEEDEGSVQLVSKRGKKKAPPLPKSFDEDSGEDSAVHTKATKAKGKRAAQLASSEEDEPVPAPAPKSKAKPKPPKPKPSKKPPPPESTSESEVHVVASKTKGKAPAKHDTTTDDEDDDPPPAPKAKGKGANKEVSTPRRVVSVVLPTTSSGKKHIPRTESLRAEAAEVASGSGFPKGIQSPRESLGKRSAAVRATDRLHNVIAPDMNNFAQEKKRGFKSRRGEWEEGASVGSVKGIKDERKKKRRGSEGKRKATESGEDESDTEIRPAKPAKKARVATGDEDESDGVSVVKKAKTAGIKGASETDPGTVKLMTTQVTLSEDVQKVLTKMGVRFTTKPTECTHLVVPQVVRTEKFLCAMSVAPFILKESWALESAAAKHLLPEEQYMLQDHVNEKKFNFALSEALRRAKANGAGVFDKLTFYVTPKVPVDIKLLKAVVTAGGGQVLTQTPTLRILKANENRHVVSCPADASTWRPLLANGYVIYSPELLLTGALKQKIDWKEEANMVPDS</sequence>
<dbReference type="OrthoDB" id="342264at2759"/>
<accession>A0A166FVT4</accession>
<dbReference type="PANTHER" id="PTHR47667:SF1">
    <property type="entry name" value="REGULATOR OF TY1 TRANSPOSITION PROTEIN 107"/>
    <property type="match status" value="1"/>
</dbReference>
<dbReference type="InterPro" id="IPR053036">
    <property type="entry name" value="CellCycle_DNARepair_Reg"/>
</dbReference>
<dbReference type="InterPro" id="IPR001357">
    <property type="entry name" value="BRCT_dom"/>
</dbReference>
<dbReference type="SMART" id="SM00292">
    <property type="entry name" value="BRCT"/>
    <property type="match status" value="4"/>
</dbReference>
<dbReference type="Pfam" id="PF12738">
    <property type="entry name" value="PTCB-BRCT"/>
    <property type="match status" value="2"/>
</dbReference>
<feature type="compositionally biased region" description="Acidic residues" evidence="1">
    <location>
        <begin position="521"/>
        <end position="533"/>
    </location>
</feature>
<dbReference type="CDD" id="cd17743">
    <property type="entry name" value="BRCT_BRC1_like_rpt5"/>
    <property type="match status" value="1"/>
</dbReference>
<feature type="region of interest" description="Disordered" evidence="1">
    <location>
        <begin position="480"/>
        <end position="996"/>
    </location>
</feature>
<organism evidence="3 4">
    <name type="scientific">Athelia psychrophila</name>
    <dbReference type="NCBI Taxonomy" id="1759441"/>
    <lineage>
        <taxon>Eukaryota</taxon>
        <taxon>Fungi</taxon>
        <taxon>Dikarya</taxon>
        <taxon>Basidiomycota</taxon>
        <taxon>Agaricomycotina</taxon>
        <taxon>Agaricomycetes</taxon>
        <taxon>Agaricomycetidae</taxon>
        <taxon>Atheliales</taxon>
        <taxon>Atheliaceae</taxon>
        <taxon>Athelia</taxon>
    </lineage>
</organism>
<feature type="compositionally biased region" description="Acidic residues" evidence="1">
    <location>
        <begin position="581"/>
        <end position="591"/>
    </location>
</feature>
<evidence type="ECO:0000256" key="1">
    <source>
        <dbReference type="SAM" id="MobiDB-lite"/>
    </source>
</evidence>
<dbReference type="GO" id="GO:0006302">
    <property type="term" value="P:double-strand break repair"/>
    <property type="evidence" value="ECO:0007669"/>
    <property type="project" value="TreeGrafter"/>
</dbReference>
<reference evidence="3 4" key="1">
    <citation type="journal article" date="2016" name="Mol. Biol. Evol.">
        <title>Comparative Genomics of Early-Diverging Mushroom-Forming Fungi Provides Insights into the Origins of Lignocellulose Decay Capabilities.</title>
        <authorList>
            <person name="Nagy L.G."/>
            <person name="Riley R."/>
            <person name="Tritt A."/>
            <person name="Adam C."/>
            <person name="Daum C."/>
            <person name="Floudas D."/>
            <person name="Sun H."/>
            <person name="Yadav J.S."/>
            <person name="Pangilinan J."/>
            <person name="Larsson K.H."/>
            <person name="Matsuura K."/>
            <person name="Barry K."/>
            <person name="Labutti K."/>
            <person name="Kuo R."/>
            <person name="Ohm R.A."/>
            <person name="Bhattacharya S.S."/>
            <person name="Shirouzu T."/>
            <person name="Yoshinaga Y."/>
            <person name="Martin F.M."/>
            <person name="Grigoriev I.V."/>
            <person name="Hibbett D.S."/>
        </authorList>
    </citation>
    <scope>NUCLEOTIDE SEQUENCE [LARGE SCALE GENOMIC DNA]</scope>
    <source>
        <strain evidence="3 4">CBS 109695</strain>
    </source>
</reference>
<dbReference type="PANTHER" id="PTHR47667">
    <property type="entry name" value="REGULATOR OF TY1 TRANSPOSITION PROTEIN 107"/>
    <property type="match status" value="1"/>
</dbReference>
<feature type="compositionally biased region" description="Basic and acidic residues" evidence="1">
    <location>
        <begin position="637"/>
        <end position="647"/>
    </location>
</feature>
<protein>
    <recommendedName>
        <fullName evidence="2">BRCT domain-containing protein</fullName>
    </recommendedName>
</protein>
<dbReference type="GO" id="GO:0035361">
    <property type="term" value="C:Cul8-RING ubiquitin ligase complex"/>
    <property type="evidence" value="ECO:0007669"/>
    <property type="project" value="TreeGrafter"/>
</dbReference>
<dbReference type="Proteomes" id="UP000076532">
    <property type="component" value="Unassembled WGS sequence"/>
</dbReference>
<dbReference type="SUPFAM" id="SSF52113">
    <property type="entry name" value="BRCT domain"/>
    <property type="match status" value="4"/>
</dbReference>
<feature type="compositionally biased region" description="Acidic residues" evidence="1">
    <location>
        <begin position="480"/>
        <end position="493"/>
    </location>
</feature>
<feature type="compositionally biased region" description="Acidic residues" evidence="1">
    <location>
        <begin position="730"/>
        <end position="743"/>
    </location>
</feature>
<feature type="domain" description="BRCT" evidence="2">
    <location>
        <begin position="1"/>
        <end position="83"/>
    </location>
</feature>
<feature type="compositionally biased region" description="Basic and acidic residues" evidence="1">
    <location>
        <begin position="679"/>
        <end position="688"/>
    </location>
</feature>
<dbReference type="GO" id="GO:1990683">
    <property type="term" value="P:DNA double-strand break attachment to nuclear envelope"/>
    <property type="evidence" value="ECO:0007669"/>
    <property type="project" value="TreeGrafter"/>
</dbReference>
<feature type="domain" description="BRCT" evidence="2">
    <location>
        <begin position="1126"/>
        <end position="1193"/>
    </location>
</feature>
<dbReference type="Gene3D" id="3.40.50.10190">
    <property type="entry name" value="BRCT domain"/>
    <property type="match status" value="4"/>
</dbReference>
<dbReference type="PROSITE" id="PS50172">
    <property type="entry name" value="BRCT"/>
    <property type="match status" value="4"/>
</dbReference>
<proteinExistence type="predicted"/>
<dbReference type="Pfam" id="PF16770">
    <property type="entry name" value="RTT107_BRCT_5"/>
    <property type="match status" value="1"/>
</dbReference>
<feature type="domain" description="BRCT" evidence="2">
    <location>
        <begin position="84"/>
        <end position="164"/>
    </location>
</feature>
<evidence type="ECO:0000259" key="2">
    <source>
        <dbReference type="PROSITE" id="PS50172"/>
    </source>
</evidence>
<evidence type="ECO:0000313" key="4">
    <source>
        <dbReference type="Proteomes" id="UP000076532"/>
    </source>
</evidence>
<feature type="region of interest" description="Disordered" evidence="1">
    <location>
        <begin position="1009"/>
        <end position="1094"/>
    </location>
</feature>
<feature type="compositionally biased region" description="Basic residues" evidence="1">
    <location>
        <begin position="873"/>
        <end position="886"/>
    </location>
</feature>
<dbReference type="CDD" id="cd18432">
    <property type="entry name" value="BRCT_PAXIP1_rpt6_like"/>
    <property type="match status" value="1"/>
</dbReference>
<feature type="compositionally biased region" description="Acidic residues" evidence="1">
    <location>
        <begin position="648"/>
        <end position="658"/>
    </location>
</feature>
<evidence type="ECO:0000313" key="3">
    <source>
        <dbReference type="EMBL" id="KZP17218.1"/>
    </source>
</evidence>
<feature type="compositionally biased region" description="Basic residues" evidence="1">
    <location>
        <begin position="664"/>
        <end position="678"/>
    </location>
</feature>
<feature type="domain" description="BRCT" evidence="2">
    <location>
        <begin position="367"/>
        <end position="448"/>
    </location>
</feature>
<gene>
    <name evidence="3" type="ORF">FIBSPDRAFT_34725</name>
</gene>
<dbReference type="EMBL" id="KV417585">
    <property type="protein sequence ID" value="KZP17218.1"/>
    <property type="molecule type" value="Genomic_DNA"/>
</dbReference>
<name>A0A166FVT4_9AGAM</name>
<dbReference type="GO" id="GO:0005634">
    <property type="term" value="C:nucleus"/>
    <property type="evidence" value="ECO:0007669"/>
    <property type="project" value="TreeGrafter"/>
</dbReference>
<feature type="compositionally biased region" description="Basic and acidic residues" evidence="1">
    <location>
        <begin position="962"/>
        <end position="971"/>
    </location>
</feature>
<dbReference type="Pfam" id="PF16589">
    <property type="entry name" value="BRCT_2"/>
    <property type="match status" value="1"/>
</dbReference>
<dbReference type="STRING" id="436010.A0A166FVT4"/>
<feature type="compositionally biased region" description="Basic and acidic residues" evidence="1">
    <location>
        <begin position="718"/>
        <end position="729"/>
    </location>
</feature>